<dbReference type="GO" id="GO:1903805">
    <property type="term" value="P:L-valine import across plasma membrane"/>
    <property type="evidence" value="ECO:0007669"/>
    <property type="project" value="TreeGrafter"/>
</dbReference>
<keyword evidence="2" id="KW-0547">Nucleotide-binding</keyword>
<dbReference type="InterPro" id="IPR027417">
    <property type="entry name" value="P-loop_NTPase"/>
</dbReference>
<dbReference type="FunFam" id="3.40.50.300:FF:000421">
    <property type="entry name" value="Branched-chain amino acid ABC transporter ATP-binding protein"/>
    <property type="match status" value="1"/>
</dbReference>
<dbReference type="SUPFAM" id="SSF52540">
    <property type="entry name" value="P-loop containing nucleoside triphosphate hydrolases"/>
    <property type="match status" value="1"/>
</dbReference>
<dbReference type="InterPro" id="IPR051120">
    <property type="entry name" value="ABC_AA/LPS_Transport"/>
</dbReference>
<dbReference type="RefSeq" id="WP_074882772.1">
    <property type="nucleotide sequence ID" value="NZ_FOXO01000001.1"/>
</dbReference>
<accession>A0A1I5PMY3</accession>
<protein>
    <submittedName>
        <fullName evidence="5">Branched-chain amino acid transport system ATP-binding protein</fullName>
    </submittedName>
</protein>
<keyword evidence="1" id="KW-0813">Transport</keyword>
<dbReference type="Gene3D" id="3.40.50.300">
    <property type="entry name" value="P-loop containing nucleotide triphosphate hydrolases"/>
    <property type="match status" value="1"/>
</dbReference>
<organism evidence="5 6">
    <name type="scientific">Butyrivibrio proteoclasticus</name>
    <dbReference type="NCBI Taxonomy" id="43305"/>
    <lineage>
        <taxon>Bacteria</taxon>
        <taxon>Bacillati</taxon>
        <taxon>Bacillota</taxon>
        <taxon>Clostridia</taxon>
        <taxon>Lachnospirales</taxon>
        <taxon>Lachnospiraceae</taxon>
        <taxon>Butyrivibrio</taxon>
    </lineage>
</organism>
<dbReference type="GO" id="GO:0015192">
    <property type="term" value="F:L-phenylalanine transmembrane transporter activity"/>
    <property type="evidence" value="ECO:0007669"/>
    <property type="project" value="TreeGrafter"/>
</dbReference>
<dbReference type="GO" id="GO:0005304">
    <property type="term" value="F:L-valine transmembrane transporter activity"/>
    <property type="evidence" value="ECO:0007669"/>
    <property type="project" value="TreeGrafter"/>
</dbReference>
<dbReference type="OrthoDB" id="9805514at2"/>
<proteinExistence type="predicted"/>
<dbReference type="CDD" id="cd03219">
    <property type="entry name" value="ABC_Mj1267_LivG_branched"/>
    <property type="match status" value="1"/>
</dbReference>
<evidence type="ECO:0000256" key="3">
    <source>
        <dbReference type="ARBA" id="ARBA00022840"/>
    </source>
</evidence>
<dbReference type="InterPro" id="IPR003593">
    <property type="entry name" value="AAA+_ATPase"/>
</dbReference>
<dbReference type="GO" id="GO:0015188">
    <property type="term" value="F:L-isoleucine transmembrane transporter activity"/>
    <property type="evidence" value="ECO:0007669"/>
    <property type="project" value="TreeGrafter"/>
</dbReference>
<dbReference type="EMBL" id="FOXO01000001">
    <property type="protein sequence ID" value="SFP35393.1"/>
    <property type="molecule type" value="Genomic_DNA"/>
</dbReference>
<feature type="domain" description="ABC transporter" evidence="4">
    <location>
        <begin position="4"/>
        <end position="250"/>
    </location>
</feature>
<evidence type="ECO:0000256" key="2">
    <source>
        <dbReference type="ARBA" id="ARBA00022741"/>
    </source>
</evidence>
<reference evidence="6" key="1">
    <citation type="submission" date="2016-10" db="EMBL/GenBank/DDBJ databases">
        <authorList>
            <person name="Varghese N."/>
            <person name="Submissions S."/>
        </authorList>
    </citation>
    <scope>NUCLEOTIDE SEQUENCE [LARGE SCALE GENOMIC DNA]</scope>
    <source>
        <strain evidence="6">P18</strain>
    </source>
</reference>
<dbReference type="InterPro" id="IPR003439">
    <property type="entry name" value="ABC_transporter-like_ATP-bd"/>
</dbReference>
<evidence type="ECO:0000256" key="1">
    <source>
        <dbReference type="ARBA" id="ARBA00022448"/>
    </source>
</evidence>
<dbReference type="GO" id="GO:0005886">
    <property type="term" value="C:plasma membrane"/>
    <property type="evidence" value="ECO:0007669"/>
    <property type="project" value="TreeGrafter"/>
</dbReference>
<dbReference type="GO" id="GO:0042941">
    <property type="term" value="P:D-alanine transmembrane transport"/>
    <property type="evidence" value="ECO:0007669"/>
    <property type="project" value="TreeGrafter"/>
</dbReference>
<dbReference type="Pfam" id="PF12399">
    <property type="entry name" value="BCA_ABC_TP_C"/>
    <property type="match status" value="1"/>
</dbReference>
<gene>
    <name evidence="5" type="ORF">SAMN04487928_10171</name>
</gene>
<evidence type="ECO:0000313" key="5">
    <source>
        <dbReference type="EMBL" id="SFP35393.1"/>
    </source>
</evidence>
<name>A0A1I5PMY3_9FIRM</name>
<dbReference type="GO" id="GO:0016887">
    <property type="term" value="F:ATP hydrolysis activity"/>
    <property type="evidence" value="ECO:0007669"/>
    <property type="project" value="InterPro"/>
</dbReference>
<dbReference type="Pfam" id="PF00005">
    <property type="entry name" value="ABC_tran"/>
    <property type="match status" value="1"/>
</dbReference>
<sequence>MALLEVNNLSISFGGLRAVGDFNLKIEKGELYGLIGPNGAGKTTVFNLLTGVYKPDEGIIKLDGQDITRKNTIEINHAGIARTFQNIRLFKQLSVIDNVKVGLSERIKYSLFESIFHIGSYRAKEKEMEEEALRLLKVFDLDGEKDILASNLPYGKQRKLEIARAMATNPKLLLLDEPAAGMNPNETKELMDTIALVRREFDMTILLIEHDMKLVSGICEKLTVLNFGRVLCQGETKEVLADPEVIKAYLG</sequence>
<dbReference type="PROSITE" id="PS50893">
    <property type="entry name" value="ABC_TRANSPORTER_2"/>
    <property type="match status" value="1"/>
</dbReference>
<dbReference type="GO" id="GO:0015808">
    <property type="term" value="P:L-alanine transport"/>
    <property type="evidence" value="ECO:0007669"/>
    <property type="project" value="TreeGrafter"/>
</dbReference>
<keyword evidence="3 5" id="KW-0067">ATP-binding</keyword>
<dbReference type="AlphaFoldDB" id="A0A1I5PMY3"/>
<evidence type="ECO:0000313" key="6">
    <source>
        <dbReference type="Proteomes" id="UP000182624"/>
    </source>
</evidence>
<dbReference type="GO" id="GO:0005524">
    <property type="term" value="F:ATP binding"/>
    <property type="evidence" value="ECO:0007669"/>
    <property type="project" value="UniProtKB-KW"/>
</dbReference>
<dbReference type="PANTHER" id="PTHR45772">
    <property type="entry name" value="CONSERVED COMPONENT OF ABC TRANSPORTER FOR NATURAL AMINO ACIDS-RELATED"/>
    <property type="match status" value="1"/>
</dbReference>
<dbReference type="InterPro" id="IPR032823">
    <property type="entry name" value="BCA_ABC_TP_C"/>
</dbReference>
<dbReference type="GO" id="GO:1903806">
    <property type="term" value="P:L-isoleucine import across plasma membrane"/>
    <property type="evidence" value="ECO:0007669"/>
    <property type="project" value="TreeGrafter"/>
</dbReference>
<dbReference type="PANTHER" id="PTHR45772:SF7">
    <property type="entry name" value="AMINO ACID ABC TRANSPORTER ATP-BINDING PROTEIN"/>
    <property type="match status" value="1"/>
</dbReference>
<keyword evidence="6" id="KW-1185">Reference proteome</keyword>
<evidence type="ECO:0000259" key="4">
    <source>
        <dbReference type="PROSITE" id="PS50893"/>
    </source>
</evidence>
<dbReference type="SMART" id="SM00382">
    <property type="entry name" value="AAA"/>
    <property type="match status" value="1"/>
</dbReference>
<dbReference type="Proteomes" id="UP000182624">
    <property type="component" value="Unassembled WGS sequence"/>
</dbReference>